<reference evidence="1 2" key="1">
    <citation type="submission" date="2017-11" db="EMBL/GenBank/DDBJ databases">
        <title>Animal gut microbial communities from fecal samples from Wisconsin, USA.</title>
        <authorList>
            <person name="Neumann A."/>
        </authorList>
    </citation>
    <scope>NUCLEOTIDE SEQUENCE [LARGE SCALE GENOMIC DNA]</scope>
    <source>
        <strain evidence="1 2">UWS3</strain>
    </source>
</reference>
<protein>
    <submittedName>
        <fullName evidence="1">Uncharacterized protein</fullName>
    </submittedName>
</protein>
<dbReference type="RefSeq" id="WP_157797971.1">
    <property type="nucleotide sequence ID" value="NZ_JAQXKX010000026.1"/>
</dbReference>
<keyword evidence="2" id="KW-1185">Reference proteome</keyword>
<comment type="caution">
    <text evidence="1">The sequence shown here is derived from an EMBL/GenBank/DDBJ whole genome shotgun (WGS) entry which is preliminary data.</text>
</comment>
<organism evidence="1 2">
    <name type="scientific">Hallerella succinigenes</name>
    <dbReference type="NCBI Taxonomy" id="1896222"/>
    <lineage>
        <taxon>Bacteria</taxon>
        <taxon>Pseudomonadati</taxon>
        <taxon>Fibrobacterota</taxon>
        <taxon>Fibrobacteria</taxon>
        <taxon>Fibrobacterales</taxon>
        <taxon>Fibrobacteraceae</taxon>
        <taxon>Hallerella</taxon>
    </lineage>
</organism>
<dbReference type="OrthoDB" id="9976030at2"/>
<sequence>MDYSSYKFYRGEEECPEKFDSEQSRLWNAERIFEMDFQKNESSDWYAFF</sequence>
<accession>A0A2M9A887</accession>
<gene>
    <name evidence="1" type="ORF">BGX16_1920</name>
</gene>
<proteinExistence type="predicted"/>
<dbReference type="AlphaFoldDB" id="A0A2M9A887"/>
<dbReference type="Proteomes" id="UP000231134">
    <property type="component" value="Unassembled WGS sequence"/>
</dbReference>
<evidence type="ECO:0000313" key="2">
    <source>
        <dbReference type="Proteomes" id="UP000231134"/>
    </source>
</evidence>
<evidence type="ECO:0000313" key="1">
    <source>
        <dbReference type="EMBL" id="PJJ41914.1"/>
    </source>
</evidence>
<dbReference type="EMBL" id="PGEX01000001">
    <property type="protein sequence ID" value="PJJ41914.1"/>
    <property type="molecule type" value="Genomic_DNA"/>
</dbReference>
<name>A0A2M9A887_9BACT</name>